<feature type="domain" description="UDENN" evidence="4">
    <location>
        <begin position="35"/>
        <end position="388"/>
    </location>
</feature>
<dbReference type="SMART" id="SM00801">
    <property type="entry name" value="dDENN"/>
    <property type="match status" value="1"/>
</dbReference>
<feature type="compositionally biased region" description="Low complexity" evidence="3">
    <location>
        <begin position="600"/>
        <end position="614"/>
    </location>
</feature>
<feature type="compositionally biased region" description="Polar residues" evidence="3">
    <location>
        <begin position="518"/>
        <end position="535"/>
    </location>
</feature>
<dbReference type="GO" id="GO:0032456">
    <property type="term" value="P:endocytic recycling"/>
    <property type="evidence" value="ECO:0007669"/>
    <property type="project" value="TreeGrafter"/>
</dbReference>
<dbReference type="InterPro" id="IPR001194">
    <property type="entry name" value="cDENN_dom"/>
</dbReference>
<reference evidence="5" key="1">
    <citation type="submission" date="2021-06" db="EMBL/GenBank/DDBJ databases">
        <authorList>
            <person name="Hodson N. C."/>
            <person name="Mongue J. A."/>
            <person name="Jaron S. K."/>
        </authorList>
    </citation>
    <scope>NUCLEOTIDE SEQUENCE</scope>
</reference>
<dbReference type="InterPro" id="IPR005113">
    <property type="entry name" value="uDENN_dom"/>
</dbReference>
<evidence type="ECO:0000313" key="5">
    <source>
        <dbReference type="EMBL" id="CAG7816562.1"/>
    </source>
</evidence>
<feature type="compositionally biased region" description="Basic and acidic residues" evidence="3">
    <location>
        <begin position="543"/>
        <end position="552"/>
    </location>
</feature>
<accession>A0A8J2KHD7</accession>
<dbReference type="GO" id="GO:0005829">
    <property type="term" value="C:cytosol"/>
    <property type="evidence" value="ECO:0007669"/>
    <property type="project" value="TreeGrafter"/>
</dbReference>
<feature type="region of interest" description="Disordered" evidence="3">
    <location>
        <begin position="512"/>
        <end position="573"/>
    </location>
</feature>
<dbReference type="Proteomes" id="UP000708208">
    <property type="component" value="Unassembled WGS sequence"/>
</dbReference>
<evidence type="ECO:0000313" key="6">
    <source>
        <dbReference type="Proteomes" id="UP000708208"/>
    </source>
</evidence>
<evidence type="ECO:0000256" key="3">
    <source>
        <dbReference type="SAM" id="MobiDB-lite"/>
    </source>
</evidence>
<evidence type="ECO:0000256" key="2">
    <source>
        <dbReference type="ARBA" id="ARBA00023329"/>
    </source>
</evidence>
<comment type="subcellular location">
    <subcellularLocation>
        <location evidence="1">Cytoplasmic vesicle</location>
        <location evidence="1">Clathrin-coated vesicle</location>
    </subcellularLocation>
</comment>
<organism evidence="5 6">
    <name type="scientific">Allacma fusca</name>
    <dbReference type="NCBI Taxonomy" id="39272"/>
    <lineage>
        <taxon>Eukaryota</taxon>
        <taxon>Metazoa</taxon>
        <taxon>Ecdysozoa</taxon>
        <taxon>Arthropoda</taxon>
        <taxon>Hexapoda</taxon>
        <taxon>Collembola</taxon>
        <taxon>Symphypleona</taxon>
        <taxon>Sminthuridae</taxon>
        <taxon>Allacma</taxon>
    </lineage>
</organism>
<feature type="compositionally biased region" description="Polar residues" evidence="3">
    <location>
        <begin position="615"/>
        <end position="641"/>
    </location>
</feature>
<proteinExistence type="predicted"/>
<evidence type="ECO:0000259" key="4">
    <source>
        <dbReference type="PROSITE" id="PS50211"/>
    </source>
</evidence>
<dbReference type="InterPro" id="IPR005112">
    <property type="entry name" value="dDENN_dom"/>
</dbReference>
<dbReference type="SMART" id="SM00800">
    <property type="entry name" value="uDENN"/>
    <property type="match status" value="1"/>
</dbReference>
<dbReference type="SMART" id="SM00799">
    <property type="entry name" value="DENN"/>
    <property type="match status" value="1"/>
</dbReference>
<dbReference type="AlphaFoldDB" id="A0A8J2KHD7"/>
<dbReference type="PROSITE" id="PS50211">
    <property type="entry name" value="DENN"/>
    <property type="match status" value="1"/>
</dbReference>
<dbReference type="Pfam" id="PF03456">
    <property type="entry name" value="uDENN"/>
    <property type="match status" value="1"/>
</dbReference>
<dbReference type="InterPro" id="IPR037516">
    <property type="entry name" value="Tripartite_DENN"/>
</dbReference>
<evidence type="ECO:0000256" key="1">
    <source>
        <dbReference type="ARBA" id="ARBA00004132"/>
    </source>
</evidence>
<comment type="caution">
    <text evidence="5">The sequence shown here is derived from an EMBL/GenBank/DDBJ whole genome shotgun (WGS) entry which is preliminary data.</text>
</comment>
<dbReference type="Pfam" id="PF02141">
    <property type="entry name" value="DENN"/>
    <property type="match status" value="1"/>
</dbReference>
<sequence>MGSRIRERKSVKKLFECYMEVEPPWGHTSPGSKRNSLVRSPSDPNEWTPIVRAVFPPTFKDQDILKSAAQFAFPCPTNSENVDLFTFVLTSGDSKWTFGYCRHPPHAKKCTLFLSFLPWQEVFYRCLNHCTEAEPAALEHFLVSMYNSAVPEAGTCLYIPTMTKPFIYPCPPELGLPSIPENRNVSEFYNALGTDSMLTLFAAILSERRIVVTSKKLSRLSSVVIACNLFLFPMYWQHIYIPVLPTQLQDYLSAPMPFLIGVPLLVWDRIPSETLGQVVRVDSDSNTVTTPFPEDLSSVPEDVLYHLRKNLAADKVQGDGLARAFLRALAQLMGHYRDAFRDDGNSFDEDLFLNFAHHSHRPYLETKLLRLQIFQQFIDERLESIRNGSSVTDEFELESLAWRSSRANGRNGIPALRNLAGSQNKAIKKAGKAVIMSMRRESGNVIETLKQNSTLKSAIRSVKESGKNVKQKSHVAYSDIKSKFHVPSQMSTLSPHRTSAASEYGHTQLTKTYRRHSGSTSNAQKSIHNGSSRSLQVPIGSDSRLRNSDDNLVHLSSSSSASRLPDTPALGQDGIKTDEQLLSEYGLQDYFAHMNISGDSFSSSNSSGTSHSNTQTPISTPSSTFRSANPRPTSSGWTTFE</sequence>
<dbReference type="GO" id="GO:0006897">
    <property type="term" value="P:endocytosis"/>
    <property type="evidence" value="ECO:0007669"/>
    <property type="project" value="TreeGrafter"/>
</dbReference>
<dbReference type="PANTHER" id="PTHR13196:SF14">
    <property type="entry name" value="UDENN DOMAIN-CONTAINING PROTEIN"/>
    <property type="match status" value="1"/>
</dbReference>
<feature type="region of interest" description="Disordered" evidence="3">
    <location>
        <begin position="600"/>
        <end position="641"/>
    </location>
</feature>
<dbReference type="GO" id="GO:1901981">
    <property type="term" value="F:phosphatidylinositol phosphate binding"/>
    <property type="evidence" value="ECO:0007669"/>
    <property type="project" value="TreeGrafter"/>
</dbReference>
<dbReference type="EMBL" id="CAJVCH010373316">
    <property type="protein sequence ID" value="CAG7816562.1"/>
    <property type="molecule type" value="Genomic_DNA"/>
</dbReference>
<dbReference type="Pfam" id="PF03455">
    <property type="entry name" value="dDENN"/>
    <property type="match status" value="1"/>
</dbReference>
<dbReference type="FunFam" id="3.40.50.11500:FF:000004">
    <property type="entry name" value="DENN domain-containing protein 2C isoform X1"/>
    <property type="match status" value="1"/>
</dbReference>
<dbReference type="GO" id="GO:0030136">
    <property type="term" value="C:clathrin-coated vesicle"/>
    <property type="evidence" value="ECO:0007669"/>
    <property type="project" value="UniProtKB-SubCell"/>
</dbReference>
<dbReference type="OrthoDB" id="206724at2759"/>
<name>A0A8J2KHD7_9HEXA</name>
<protein>
    <recommendedName>
        <fullName evidence="4">UDENN domain-containing protein</fullName>
    </recommendedName>
</protein>
<gene>
    <name evidence="5" type="ORF">AFUS01_LOCUS27177</name>
</gene>
<dbReference type="InterPro" id="IPR040032">
    <property type="entry name" value="DENND1A/B/C"/>
</dbReference>
<keyword evidence="6" id="KW-1185">Reference proteome</keyword>
<dbReference type="GO" id="GO:0005085">
    <property type="term" value="F:guanyl-nucleotide exchange factor activity"/>
    <property type="evidence" value="ECO:0007669"/>
    <property type="project" value="InterPro"/>
</dbReference>
<dbReference type="PANTHER" id="PTHR13196">
    <property type="entry name" value="DENN DOMAIN-CONTAINING"/>
    <property type="match status" value="1"/>
</dbReference>
<keyword evidence="2" id="KW-0968">Cytoplasmic vesicle</keyword>